<reference evidence="1 2" key="1">
    <citation type="submission" date="2020-08" db="EMBL/GenBank/DDBJ databases">
        <title>Genomic Encyclopedia of Type Strains, Phase IV (KMG-IV): sequencing the most valuable type-strain genomes for metagenomic binning, comparative biology and taxonomic classification.</title>
        <authorList>
            <person name="Goeker M."/>
        </authorList>
    </citation>
    <scope>NUCLEOTIDE SEQUENCE [LARGE SCALE GENOMIC DNA]</scope>
    <source>
        <strain evidence="1 2">DSM 12251</strain>
    </source>
</reference>
<name>A0A7W7YJA5_9BACT</name>
<dbReference type="Proteomes" id="UP000534294">
    <property type="component" value="Unassembled WGS sequence"/>
</dbReference>
<gene>
    <name evidence="1" type="ORF">HNQ64_001376</name>
</gene>
<dbReference type="EMBL" id="JACHIF010000002">
    <property type="protein sequence ID" value="MBB5037134.1"/>
    <property type="molecule type" value="Genomic_DNA"/>
</dbReference>
<protein>
    <submittedName>
        <fullName evidence="1">Uncharacterized protein</fullName>
    </submittedName>
</protein>
<comment type="caution">
    <text evidence="1">The sequence shown here is derived from an EMBL/GenBank/DDBJ whole genome shotgun (WGS) entry which is preliminary data.</text>
</comment>
<evidence type="ECO:0000313" key="1">
    <source>
        <dbReference type="EMBL" id="MBB5037134.1"/>
    </source>
</evidence>
<evidence type="ECO:0000313" key="2">
    <source>
        <dbReference type="Proteomes" id="UP000534294"/>
    </source>
</evidence>
<sequence length="91" mass="9784">MPVIVTTPTPCAEQSALMQLLGFAPQDSESERCPWRFTAIGGNGLPPYNLEITLSPGETPSLHQVVGLIIKTGLETGARRRVAAIKQLLND</sequence>
<proteinExistence type="predicted"/>
<keyword evidence="2" id="KW-1185">Reference proteome</keyword>
<organism evidence="1 2">
    <name type="scientific">Prosthecobacter dejongeii</name>
    <dbReference type="NCBI Taxonomy" id="48465"/>
    <lineage>
        <taxon>Bacteria</taxon>
        <taxon>Pseudomonadati</taxon>
        <taxon>Verrucomicrobiota</taxon>
        <taxon>Verrucomicrobiia</taxon>
        <taxon>Verrucomicrobiales</taxon>
        <taxon>Verrucomicrobiaceae</taxon>
        <taxon>Prosthecobacter</taxon>
    </lineage>
</organism>
<accession>A0A7W7YJA5</accession>
<dbReference type="AlphaFoldDB" id="A0A7W7YJA5"/>
<dbReference type="RefSeq" id="WP_184206717.1">
    <property type="nucleotide sequence ID" value="NZ_JACHIF010000002.1"/>
</dbReference>